<dbReference type="EMBL" id="KV784364">
    <property type="protein sequence ID" value="OEU12494.1"/>
    <property type="molecule type" value="Genomic_DNA"/>
</dbReference>
<dbReference type="OrthoDB" id="196778at2759"/>
<name>A0A1E7F2Y3_9STRA</name>
<keyword evidence="3" id="KW-1185">Reference proteome</keyword>
<organism evidence="2 3">
    <name type="scientific">Fragilariopsis cylindrus CCMP1102</name>
    <dbReference type="NCBI Taxonomy" id="635003"/>
    <lineage>
        <taxon>Eukaryota</taxon>
        <taxon>Sar</taxon>
        <taxon>Stramenopiles</taxon>
        <taxon>Ochrophyta</taxon>
        <taxon>Bacillariophyta</taxon>
        <taxon>Bacillariophyceae</taxon>
        <taxon>Bacillariophycidae</taxon>
        <taxon>Bacillariales</taxon>
        <taxon>Bacillariaceae</taxon>
        <taxon>Fragilariopsis</taxon>
    </lineage>
</organism>
<feature type="non-terminal residue" evidence="2">
    <location>
        <position position="119"/>
    </location>
</feature>
<proteinExistence type="predicted"/>
<dbReference type="AlphaFoldDB" id="A0A1E7F2Y3"/>
<accession>A0A1E7F2Y3</accession>
<evidence type="ECO:0000256" key="1">
    <source>
        <dbReference type="SAM" id="SignalP"/>
    </source>
</evidence>
<dbReference type="KEGG" id="fcy:FRACYDRAFT_191288"/>
<dbReference type="InParanoid" id="A0A1E7F2Y3"/>
<reference evidence="2 3" key="1">
    <citation type="submission" date="2016-09" db="EMBL/GenBank/DDBJ databases">
        <title>Extensive genetic diversity and differential bi-allelic expression allows diatom success in the polar Southern Ocean.</title>
        <authorList>
            <consortium name="DOE Joint Genome Institute"/>
            <person name="Mock T."/>
            <person name="Otillar R.P."/>
            <person name="Strauss J."/>
            <person name="Dupont C."/>
            <person name="Frickenhaus S."/>
            <person name="Maumus F."/>
            <person name="Mcmullan M."/>
            <person name="Sanges R."/>
            <person name="Schmutz J."/>
            <person name="Toseland A."/>
            <person name="Valas R."/>
            <person name="Veluchamy A."/>
            <person name="Ward B.J."/>
            <person name="Allen A."/>
            <person name="Barry K."/>
            <person name="Falciatore A."/>
            <person name="Ferrante M."/>
            <person name="Fortunato A.E."/>
            <person name="Gloeckner G."/>
            <person name="Gruber A."/>
            <person name="Hipkin R."/>
            <person name="Janech M."/>
            <person name="Kroth P."/>
            <person name="Leese F."/>
            <person name="Lindquist E."/>
            <person name="Lyon B.R."/>
            <person name="Martin J."/>
            <person name="Mayer C."/>
            <person name="Parker M."/>
            <person name="Quesneville H."/>
            <person name="Raymond J."/>
            <person name="Uhlig C."/>
            <person name="Valentin K.U."/>
            <person name="Worden A.Z."/>
            <person name="Armbrust E.V."/>
            <person name="Bowler C."/>
            <person name="Green B."/>
            <person name="Moulton V."/>
            <person name="Van Oosterhout C."/>
            <person name="Grigoriev I."/>
        </authorList>
    </citation>
    <scope>NUCLEOTIDE SEQUENCE [LARGE SCALE GENOMIC DNA]</scope>
    <source>
        <strain evidence="2 3">CCMP1102</strain>
    </source>
</reference>
<sequence>MSSLATTIVVIAASLSSSSSSSSIVVDAAALQVGDNICVEGYVMDLFCINRGTLLDNPSVRTLENPELHSVHCLIDVNQCVTSSFEILMDPSSGSIDQLYNRGWRLDEESKQKSIELAQ</sequence>
<gene>
    <name evidence="2" type="ORF">FRACYDRAFT_191288</name>
</gene>
<keyword evidence="1" id="KW-0732">Signal</keyword>
<dbReference type="Proteomes" id="UP000095751">
    <property type="component" value="Unassembled WGS sequence"/>
</dbReference>
<evidence type="ECO:0000313" key="3">
    <source>
        <dbReference type="Proteomes" id="UP000095751"/>
    </source>
</evidence>
<protein>
    <submittedName>
        <fullName evidence="2">Uncharacterized protein</fullName>
    </submittedName>
</protein>
<feature type="signal peptide" evidence="1">
    <location>
        <begin position="1"/>
        <end position="21"/>
    </location>
</feature>
<feature type="chain" id="PRO_5009192641" evidence="1">
    <location>
        <begin position="22"/>
        <end position="119"/>
    </location>
</feature>
<evidence type="ECO:0000313" key="2">
    <source>
        <dbReference type="EMBL" id="OEU12494.1"/>
    </source>
</evidence>